<dbReference type="AlphaFoldDB" id="A0AAV7JPN1"/>
<dbReference type="Proteomes" id="UP001165289">
    <property type="component" value="Unassembled WGS sequence"/>
</dbReference>
<name>A0AAV7JPN1_9METZ</name>
<keyword evidence="2" id="KW-1185">Reference proteome</keyword>
<gene>
    <name evidence="1" type="ORF">LOD99_7825</name>
</gene>
<dbReference type="PANTHER" id="PTHR45913:SF19">
    <property type="entry name" value="LOW QUALITY PROTEIN: ZINC FINGER BED DOMAIN-CONTAINING PROTEIN 5-LIKE"/>
    <property type="match status" value="1"/>
</dbReference>
<organism evidence="1 2">
    <name type="scientific">Oopsacas minuta</name>
    <dbReference type="NCBI Taxonomy" id="111878"/>
    <lineage>
        <taxon>Eukaryota</taxon>
        <taxon>Metazoa</taxon>
        <taxon>Porifera</taxon>
        <taxon>Hexactinellida</taxon>
        <taxon>Hexasterophora</taxon>
        <taxon>Lyssacinosida</taxon>
        <taxon>Leucopsacidae</taxon>
        <taxon>Oopsacas</taxon>
    </lineage>
</organism>
<evidence type="ECO:0000313" key="2">
    <source>
        <dbReference type="Proteomes" id="UP001165289"/>
    </source>
</evidence>
<accession>A0AAV7JPN1</accession>
<proteinExistence type="predicted"/>
<dbReference type="PANTHER" id="PTHR45913">
    <property type="entry name" value="EPM2A-INTERACTING PROTEIN 1"/>
    <property type="match status" value="1"/>
</dbReference>
<dbReference type="EMBL" id="JAKMXF010000310">
    <property type="protein sequence ID" value="KAI6650774.1"/>
    <property type="molecule type" value="Genomic_DNA"/>
</dbReference>
<sequence>MLGSHSGFQTRVRQFVPDVTTNHCMIHREALAAKTLPASLNVILQEVIKIVNFVKSSALNTRLFRNLCLDMDAAHMNLLYHTEVRWLSKGNVLNRVLDLKEETTEFLKLQKRTHWHDLFENHEWITRLCYLCDIFERLNTLNLSLQGKDSNIMDFVDKLSAFQAMLDLWRNKINSGRITVFLTFVAMLKIAKLVSAKLCKMTLQRICNHLKMNSLDTFQKQQNPNLILFEILFWPK</sequence>
<evidence type="ECO:0000313" key="1">
    <source>
        <dbReference type="EMBL" id="KAI6650774.1"/>
    </source>
</evidence>
<reference evidence="1 2" key="1">
    <citation type="journal article" date="2023" name="BMC Biol.">
        <title>The compact genome of the sponge Oopsacas minuta (Hexactinellida) is lacking key metazoan core genes.</title>
        <authorList>
            <person name="Santini S."/>
            <person name="Schenkelaars Q."/>
            <person name="Jourda C."/>
            <person name="Duchesne M."/>
            <person name="Belahbib H."/>
            <person name="Rocher C."/>
            <person name="Selva M."/>
            <person name="Riesgo A."/>
            <person name="Vervoort M."/>
            <person name="Leys S.P."/>
            <person name="Kodjabachian L."/>
            <person name="Le Bivic A."/>
            <person name="Borchiellini C."/>
            <person name="Claverie J.M."/>
            <person name="Renard E."/>
        </authorList>
    </citation>
    <scope>NUCLEOTIDE SEQUENCE [LARGE SCALE GENOMIC DNA]</scope>
    <source>
        <strain evidence="1">SPO-2</strain>
    </source>
</reference>
<comment type="caution">
    <text evidence="1">The sequence shown here is derived from an EMBL/GenBank/DDBJ whole genome shotgun (WGS) entry which is preliminary data.</text>
</comment>
<protein>
    <submittedName>
        <fullName evidence="1">SCAN domain-containing protein 3-like</fullName>
    </submittedName>
</protein>